<organism evidence="2 3">
    <name type="scientific">Cardamine amara subsp. amara</name>
    <dbReference type="NCBI Taxonomy" id="228776"/>
    <lineage>
        <taxon>Eukaryota</taxon>
        <taxon>Viridiplantae</taxon>
        <taxon>Streptophyta</taxon>
        <taxon>Embryophyta</taxon>
        <taxon>Tracheophyta</taxon>
        <taxon>Spermatophyta</taxon>
        <taxon>Magnoliopsida</taxon>
        <taxon>eudicotyledons</taxon>
        <taxon>Gunneridae</taxon>
        <taxon>Pentapetalae</taxon>
        <taxon>rosids</taxon>
        <taxon>malvids</taxon>
        <taxon>Brassicales</taxon>
        <taxon>Brassicaceae</taxon>
        <taxon>Cardamineae</taxon>
        <taxon>Cardamine</taxon>
    </lineage>
</organism>
<feature type="compositionally biased region" description="Basic and acidic residues" evidence="1">
    <location>
        <begin position="74"/>
        <end position="88"/>
    </location>
</feature>
<feature type="region of interest" description="Disordered" evidence="1">
    <location>
        <begin position="64"/>
        <end position="94"/>
    </location>
</feature>
<dbReference type="AlphaFoldDB" id="A0ABD1A164"/>
<dbReference type="PANTHER" id="PTHR12814:SF2">
    <property type="entry name" value="RNA-BINDING PROTEIN NOB1"/>
    <property type="match status" value="1"/>
</dbReference>
<dbReference type="EMBL" id="JBANAX010000623">
    <property type="protein sequence ID" value="KAL1200348.1"/>
    <property type="molecule type" value="Genomic_DNA"/>
</dbReference>
<gene>
    <name evidence="2" type="ORF">V5N11_034091</name>
</gene>
<keyword evidence="3" id="KW-1185">Reference proteome</keyword>
<evidence type="ECO:0000313" key="2">
    <source>
        <dbReference type="EMBL" id="KAL1200348.1"/>
    </source>
</evidence>
<dbReference type="InterPro" id="IPR039907">
    <property type="entry name" value="NOB1"/>
</dbReference>
<reference evidence="2 3" key="1">
    <citation type="submission" date="2024-04" db="EMBL/GenBank/DDBJ databases">
        <title>Genome assembly C_amara_ONT_v2.</title>
        <authorList>
            <person name="Yant L."/>
            <person name="Moore C."/>
            <person name="Slenker M."/>
        </authorList>
    </citation>
    <scope>NUCLEOTIDE SEQUENCE [LARGE SCALE GENOMIC DNA]</scope>
    <source>
        <tissue evidence="2">Leaf</tissue>
    </source>
</reference>
<evidence type="ECO:0000313" key="3">
    <source>
        <dbReference type="Proteomes" id="UP001558713"/>
    </source>
</evidence>
<name>A0ABD1A164_CARAN</name>
<proteinExistence type="predicted"/>
<comment type="caution">
    <text evidence="2">The sequence shown here is derived from an EMBL/GenBank/DDBJ whole genome shotgun (WGS) entry which is preliminary data.</text>
</comment>
<sequence length="117" mass="13422">MAAQYARLRLQITIDKNGTTVAVSKPRFSLRGTKFSIPMPNGGRVGIKKNMILRVDQLPRKFLHRKTKKKASKPVKDVFLNHHSDKKAPFQPPVRKAMAIFSQKRNPNDNHHSRSMH</sequence>
<feature type="compositionally biased region" description="Basic residues" evidence="1">
    <location>
        <begin position="64"/>
        <end position="73"/>
    </location>
</feature>
<dbReference type="PANTHER" id="PTHR12814">
    <property type="entry name" value="RNA-BINDING PROTEIN NOB1"/>
    <property type="match status" value="1"/>
</dbReference>
<evidence type="ECO:0000256" key="1">
    <source>
        <dbReference type="SAM" id="MobiDB-lite"/>
    </source>
</evidence>
<dbReference type="Proteomes" id="UP001558713">
    <property type="component" value="Unassembled WGS sequence"/>
</dbReference>
<protein>
    <submittedName>
        <fullName evidence="2">RNA-binding NOB1-like protein</fullName>
    </submittedName>
</protein>
<accession>A0ABD1A164</accession>